<evidence type="ECO:0000313" key="3">
    <source>
        <dbReference type="Proteomes" id="UP000774570"/>
    </source>
</evidence>
<comment type="caution">
    <text evidence="2">The sequence shown here is derived from an EMBL/GenBank/DDBJ whole genome shotgun (WGS) entry which is preliminary data.</text>
</comment>
<accession>A0ABS7FNX2</accession>
<protein>
    <recommendedName>
        <fullName evidence="4">DUF3558 domain-containing protein</fullName>
    </recommendedName>
</protein>
<sequence>MRRSDRWAFGILGAGVVAILGGIELAGRLDDAPAPPAPVAEFCPEKAGGAARSDTRYREDAAPYQGAGPHPVALGLRYAGDVEVPDGWDAARPQLVACLYREGPARPQVVRTCLYSYVQGVPVDPEKAVKVALMRTGYTVQVYEARTARPVGRASVAGGGACPARHAAGSGGAVAEAPDAAGLRAALRPYVERAAGG</sequence>
<dbReference type="EMBL" id="JAIBOA010000002">
    <property type="protein sequence ID" value="MBW8481695.1"/>
    <property type="molecule type" value="Genomic_DNA"/>
</dbReference>
<dbReference type="RefSeq" id="WP_220163556.1">
    <property type="nucleotide sequence ID" value="NZ_JAIBOA010000002.1"/>
</dbReference>
<name>A0ABS7FNX2_9ACTN</name>
<keyword evidence="1" id="KW-0812">Transmembrane</keyword>
<proteinExistence type="predicted"/>
<reference evidence="2 3" key="1">
    <citation type="submission" date="2021-07" db="EMBL/GenBank/DDBJ databases">
        <title>Actinomadura sp. PM05-2 isolated from lichen.</title>
        <authorList>
            <person name="Somphong A."/>
            <person name="Phongsopitanun W."/>
            <person name="Tanasupawat S."/>
            <person name="Peongsungnone V."/>
        </authorList>
    </citation>
    <scope>NUCLEOTIDE SEQUENCE [LARGE SCALE GENOMIC DNA]</scope>
    <source>
        <strain evidence="2 3">PM05-2</strain>
    </source>
</reference>
<keyword evidence="1" id="KW-1133">Transmembrane helix</keyword>
<organism evidence="2 3">
    <name type="scientific">Actinomadura parmotrematis</name>
    <dbReference type="NCBI Taxonomy" id="2864039"/>
    <lineage>
        <taxon>Bacteria</taxon>
        <taxon>Bacillati</taxon>
        <taxon>Actinomycetota</taxon>
        <taxon>Actinomycetes</taxon>
        <taxon>Streptosporangiales</taxon>
        <taxon>Thermomonosporaceae</taxon>
        <taxon>Actinomadura</taxon>
    </lineage>
</organism>
<evidence type="ECO:0000313" key="2">
    <source>
        <dbReference type="EMBL" id="MBW8481695.1"/>
    </source>
</evidence>
<feature type="transmembrane region" description="Helical" evidence="1">
    <location>
        <begin position="7"/>
        <end position="27"/>
    </location>
</feature>
<evidence type="ECO:0008006" key="4">
    <source>
        <dbReference type="Google" id="ProtNLM"/>
    </source>
</evidence>
<keyword evidence="3" id="KW-1185">Reference proteome</keyword>
<dbReference type="Proteomes" id="UP000774570">
    <property type="component" value="Unassembled WGS sequence"/>
</dbReference>
<evidence type="ECO:0000256" key="1">
    <source>
        <dbReference type="SAM" id="Phobius"/>
    </source>
</evidence>
<keyword evidence="1" id="KW-0472">Membrane</keyword>
<gene>
    <name evidence="2" type="ORF">K1Y72_04875</name>
</gene>